<reference evidence="1" key="1">
    <citation type="submission" date="2016-07" db="EMBL/GenBank/DDBJ databases">
        <title>Microvirga ossetica sp. nov. a new species of rhizobia isolated from root nodules of the legume species Vicia alpestris Steven originated from North Ossetia region in the Caucasus.</title>
        <authorList>
            <person name="Safronova V.I."/>
            <person name="Kuznetsova I.G."/>
            <person name="Sazanova A.L."/>
            <person name="Belimov A."/>
            <person name="Andronov E."/>
            <person name="Osledkin Y.S."/>
            <person name="Onishchuk O.P."/>
            <person name="Kurchak O.N."/>
            <person name="Shaposhnikov A.I."/>
            <person name="Willems A."/>
            <person name="Tikhonovich I.A."/>
        </authorList>
    </citation>
    <scope>NUCLEOTIDE SEQUENCE [LARGE SCALE GENOMIC DNA]</scope>
    <source>
        <strain evidence="1">V5/3M</strain>
        <plasmid evidence="1">unnamed3</plasmid>
    </source>
</reference>
<geneLocation type="plasmid" evidence="1">
    <name>unnamed3</name>
</geneLocation>
<proteinExistence type="predicted"/>
<evidence type="ECO:0000313" key="1">
    <source>
        <dbReference type="EMBL" id="ANY83555.1"/>
    </source>
</evidence>
<sequence length="138" mass="15178">MQLEGFLLRNLAADEVASFADHLKRRGRLQYPGAGRLRTNKACVEMTEEPIVSDPKILGGMSVIKGTRVLVYDLAASVTAGIPRDRILAAYPTIEEHHLDLAVAYAGANSLPRQIRHKLPPRPGATLGKSGRILRWKE</sequence>
<organism evidence="1">
    <name type="scientific">Microvirga ossetica</name>
    <dbReference type="NCBI Taxonomy" id="1882682"/>
    <lineage>
        <taxon>Bacteria</taxon>
        <taxon>Pseudomonadati</taxon>
        <taxon>Pseudomonadota</taxon>
        <taxon>Alphaproteobacteria</taxon>
        <taxon>Hyphomicrobiales</taxon>
        <taxon>Methylobacteriaceae</taxon>
        <taxon>Microvirga</taxon>
    </lineage>
</organism>
<dbReference type="KEGG" id="moc:BB934_35450"/>
<dbReference type="PANTHER" id="PTHR34849">
    <property type="entry name" value="SSL5025 PROTEIN"/>
    <property type="match status" value="1"/>
</dbReference>
<dbReference type="SUPFAM" id="SSF46689">
    <property type="entry name" value="Homeodomain-like"/>
    <property type="match status" value="1"/>
</dbReference>
<protein>
    <recommendedName>
        <fullName evidence="2">DUF433 domain-containing protein</fullName>
    </recommendedName>
</protein>
<dbReference type="RefSeq" id="WP_099514550.1">
    <property type="nucleotide sequence ID" value="NZ_CP016618.1"/>
</dbReference>
<dbReference type="InterPro" id="IPR036388">
    <property type="entry name" value="WH-like_DNA-bd_sf"/>
</dbReference>
<gene>
    <name evidence="1" type="ORF">BB934_35450</name>
</gene>
<keyword evidence="1" id="KW-0614">Plasmid</keyword>
<dbReference type="Pfam" id="PF04255">
    <property type="entry name" value="DUF433"/>
    <property type="match status" value="1"/>
</dbReference>
<dbReference type="Gene3D" id="1.10.10.10">
    <property type="entry name" value="Winged helix-like DNA-binding domain superfamily/Winged helix DNA-binding domain"/>
    <property type="match status" value="1"/>
</dbReference>
<evidence type="ECO:0008006" key="2">
    <source>
        <dbReference type="Google" id="ProtNLM"/>
    </source>
</evidence>
<dbReference type="PANTHER" id="PTHR34849:SF3">
    <property type="entry name" value="SSR2962 PROTEIN"/>
    <property type="match status" value="1"/>
</dbReference>
<dbReference type="InterPro" id="IPR009057">
    <property type="entry name" value="Homeodomain-like_sf"/>
</dbReference>
<dbReference type="InterPro" id="IPR007367">
    <property type="entry name" value="DUF433"/>
</dbReference>
<dbReference type="AlphaFoldDB" id="A0A1B2EUB3"/>
<dbReference type="EMBL" id="CP016618">
    <property type="protein sequence ID" value="ANY83555.1"/>
    <property type="molecule type" value="Genomic_DNA"/>
</dbReference>
<name>A0A1B2EUB3_9HYPH</name>
<accession>A0A1B2EUB3</accession>